<dbReference type="Proteomes" id="UP001218218">
    <property type="component" value="Unassembled WGS sequence"/>
</dbReference>
<dbReference type="AlphaFoldDB" id="A0AAD7ATB2"/>
<feature type="region of interest" description="Disordered" evidence="1">
    <location>
        <begin position="109"/>
        <end position="134"/>
    </location>
</feature>
<evidence type="ECO:0000313" key="3">
    <source>
        <dbReference type="Proteomes" id="UP001218218"/>
    </source>
</evidence>
<accession>A0AAD7ATB2</accession>
<keyword evidence="3" id="KW-1185">Reference proteome</keyword>
<comment type="caution">
    <text evidence="2">The sequence shown here is derived from an EMBL/GenBank/DDBJ whole genome shotgun (WGS) entry which is preliminary data.</text>
</comment>
<organism evidence="2 3">
    <name type="scientific">Mycena albidolilacea</name>
    <dbReference type="NCBI Taxonomy" id="1033008"/>
    <lineage>
        <taxon>Eukaryota</taxon>
        <taxon>Fungi</taxon>
        <taxon>Dikarya</taxon>
        <taxon>Basidiomycota</taxon>
        <taxon>Agaricomycotina</taxon>
        <taxon>Agaricomycetes</taxon>
        <taxon>Agaricomycetidae</taxon>
        <taxon>Agaricales</taxon>
        <taxon>Marasmiineae</taxon>
        <taxon>Mycenaceae</taxon>
        <taxon>Mycena</taxon>
    </lineage>
</organism>
<reference evidence="2" key="1">
    <citation type="submission" date="2023-03" db="EMBL/GenBank/DDBJ databases">
        <title>Massive genome expansion in bonnet fungi (Mycena s.s.) driven by repeated elements and novel gene families across ecological guilds.</title>
        <authorList>
            <consortium name="Lawrence Berkeley National Laboratory"/>
            <person name="Harder C.B."/>
            <person name="Miyauchi S."/>
            <person name="Viragh M."/>
            <person name="Kuo A."/>
            <person name="Thoen E."/>
            <person name="Andreopoulos B."/>
            <person name="Lu D."/>
            <person name="Skrede I."/>
            <person name="Drula E."/>
            <person name="Henrissat B."/>
            <person name="Morin E."/>
            <person name="Kohler A."/>
            <person name="Barry K."/>
            <person name="LaButti K."/>
            <person name="Morin E."/>
            <person name="Salamov A."/>
            <person name="Lipzen A."/>
            <person name="Mereny Z."/>
            <person name="Hegedus B."/>
            <person name="Baldrian P."/>
            <person name="Stursova M."/>
            <person name="Weitz H."/>
            <person name="Taylor A."/>
            <person name="Grigoriev I.V."/>
            <person name="Nagy L.G."/>
            <person name="Martin F."/>
            <person name="Kauserud H."/>
        </authorList>
    </citation>
    <scope>NUCLEOTIDE SEQUENCE</scope>
    <source>
        <strain evidence="2">CBHHK002</strain>
    </source>
</reference>
<sequence>MSTAMPSKPDKSAHFSAQESSLTVMICLMSRVGATNPPIAMASPLGLGRPAIYTEPFRSNVRTKSDFPTSARVVLYSTRSKTTPKPNPKTSTQGRCPFVVGHVPASRSSGSLFGPHVSPTADTLNRPTRVRAGPAQSVLRDADRDRNNNIHSWCSLPSTAYLKVMSQLGSAIKKKRHLHVTDVFNHPYFHPGAPTTTRPPTEVLPTPSPSPALLRHHPQQEMKENLPVPAPSHTLLRPRHQQEKEDTEESPIKEPCGALALRSVRLPEPFVFALDSSSSDESGSPPPTHRRQRKSPFWSPPGLCPIPIRTPRPYWPPPTFSKHGVGSSVTRTRR</sequence>
<proteinExistence type="predicted"/>
<protein>
    <submittedName>
        <fullName evidence="2">Uncharacterized protein</fullName>
    </submittedName>
</protein>
<name>A0AAD7ATB2_9AGAR</name>
<feature type="compositionally biased region" description="Pro residues" evidence="1">
    <location>
        <begin position="298"/>
        <end position="319"/>
    </location>
</feature>
<dbReference type="EMBL" id="JARIHO010000001">
    <property type="protein sequence ID" value="KAJ7367708.1"/>
    <property type="molecule type" value="Genomic_DNA"/>
</dbReference>
<evidence type="ECO:0000313" key="2">
    <source>
        <dbReference type="EMBL" id="KAJ7367708.1"/>
    </source>
</evidence>
<evidence type="ECO:0000256" key="1">
    <source>
        <dbReference type="SAM" id="MobiDB-lite"/>
    </source>
</evidence>
<feature type="region of interest" description="Disordered" evidence="1">
    <location>
        <begin position="191"/>
        <end position="254"/>
    </location>
</feature>
<gene>
    <name evidence="2" type="ORF">DFH08DRAFT_946692</name>
</gene>
<feature type="region of interest" description="Disordered" evidence="1">
    <location>
        <begin position="274"/>
        <end position="334"/>
    </location>
</feature>